<feature type="domain" description="HTH cro/C1-type" evidence="1">
    <location>
        <begin position="19"/>
        <end position="70"/>
    </location>
</feature>
<dbReference type="Gene3D" id="1.10.260.40">
    <property type="entry name" value="lambda repressor-like DNA-binding domains"/>
    <property type="match status" value="1"/>
</dbReference>
<accession>A0A3D8YJQ7</accession>
<dbReference type="GO" id="GO:0003677">
    <property type="term" value="F:DNA binding"/>
    <property type="evidence" value="ECO:0007669"/>
    <property type="project" value="InterPro"/>
</dbReference>
<dbReference type="RefSeq" id="WP_115828999.1">
    <property type="nucleotide sequence ID" value="NZ_QNUL01000001.1"/>
</dbReference>
<dbReference type="OrthoDB" id="773007at2"/>
<dbReference type="AlphaFoldDB" id="A0A3D8YJQ7"/>
<organism evidence="2 3">
    <name type="scientific">Dyadobacter luteus</name>
    <dbReference type="NCBI Taxonomy" id="2259619"/>
    <lineage>
        <taxon>Bacteria</taxon>
        <taxon>Pseudomonadati</taxon>
        <taxon>Bacteroidota</taxon>
        <taxon>Cytophagia</taxon>
        <taxon>Cytophagales</taxon>
        <taxon>Spirosomataceae</taxon>
        <taxon>Dyadobacter</taxon>
    </lineage>
</organism>
<gene>
    <name evidence="2" type="ORF">DSL64_02235</name>
</gene>
<dbReference type="InterPro" id="IPR010982">
    <property type="entry name" value="Lambda_DNA-bd_dom_sf"/>
</dbReference>
<protein>
    <submittedName>
        <fullName evidence="2">XRE family transcriptional regulator</fullName>
    </submittedName>
</protein>
<dbReference type="CDD" id="cd00093">
    <property type="entry name" value="HTH_XRE"/>
    <property type="match status" value="1"/>
</dbReference>
<dbReference type="Pfam" id="PF01381">
    <property type="entry name" value="HTH_3"/>
    <property type="match status" value="1"/>
</dbReference>
<dbReference type="SUPFAM" id="SSF47413">
    <property type="entry name" value="lambda repressor-like DNA-binding domains"/>
    <property type="match status" value="1"/>
</dbReference>
<sequence length="87" mass="10180">MLDSLTIHDVKTHLAELSRVLRKFEGLTQDQLADQLDMSRITIQNLERPKNVTLDTFLKVLQHFDMLEKFDGFVAECIEDKDVKNLY</sequence>
<dbReference type="EMBL" id="QNUL01000001">
    <property type="protein sequence ID" value="REA64391.1"/>
    <property type="molecule type" value="Genomic_DNA"/>
</dbReference>
<name>A0A3D8YJQ7_9BACT</name>
<reference evidence="2 3" key="1">
    <citation type="submission" date="2018-07" db="EMBL/GenBank/DDBJ databases">
        <title>Dyadobacter roseus sp. nov., isolated from rose rhizosphere soil.</title>
        <authorList>
            <person name="Chen L."/>
        </authorList>
    </citation>
    <scope>NUCLEOTIDE SEQUENCE [LARGE SCALE GENOMIC DNA]</scope>
    <source>
        <strain evidence="2 3">RS19</strain>
    </source>
</reference>
<dbReference type="Proteomes" id="UP000256373">
    <property type="component" value="Unassembled WGS sequence"/>
</dbReference>
<comment type="caution">
    <text evidence="2">The sequence shown here is derived from an EMBL/GenBank/DDBJ whole genome shotgun (WGS) entry which is preliminary data.</text>
</comment>
<evidence type="ECO:0000313" key="3">
    <source>
        <dbReference type="Proteomes" id="UP000256373"/>
    </source>
</evidence>
<proteinExistence type="predicted"/>
<evidence type="ECO:0000313" key="2">
    <source>
        <dbReference type="EMBL" id="REA64391.1"/>
    </source>
</evidence>
<dbReference type="PROSITE" id="PS50943">
    <property type="entry name" value="HTH_CROC1"/>
    <property type="match status" value="1"/>
</dbReference>
<keyword evidence="3" id="KW-1185">Reference proteome</keyword>
<dbReference type="InterPro" id="IPR001387">
    <property type="entry name" value="Cro/C1-type_HTH"/>
</dbReference>
<evidence type="ECO:0000259" key="1">
    <source>
        <dbReference type="PROSITE" id="PS50943"/>
    </source>
</evidence>